<reference evidence="1 2" key="1">
    <citation type="submission" date="2018-05" db="EMBL/GenBank/DDBJ databases">
        <title>Genomic Encyclopedia of Type Strains, Phase IV (KMG-IV): sequencing the most valuable type-strain genomes for metagenomic binning, comparative biology and taxonomic classification.</title>
        <authorList>
            <person name="Goeker M."/>
        </authorList>
    </citation>
    <scope>NUCLEOTIDE SEQUENCE [LARGE SCALE GENOMIC DNA]</scope>
    <source>
        <strain evidence="1 2">DSM 28816</strain>
    </source>
</reference>
<protein>
    <submittedName>
        <fullName evidence="1">Phi13 family phage major tail protein</fullName>
    </submittedName>
</protein>
<name>A0A318EVL1_9FIRM</name>
<organism evidence="1 2">
    <name type="scientific">Lachnotalea glycerini</name>
    <dbReference type="NCBI Taxonomy" id="1763509"/>
    <lineage>
        <taxon>Bacteria</taxon>
        <taxon>Bacillati</taxon>
        <taxon>Bacillota</taxon>
        <taxon>Clostridia</taxon>
        <taxon>Lachnospirales</taxon>
        <taxon>Lachnospiraceae</taxon>
        <taxon>Lachnotalea</taxon>
    </lineage>
</organism>
<dbReference type="InterPro" id="IPR006490">
    <property type="entry name" value="Maj_tail_phi13"/>
</dbReference>
<dbReference type="RefSeq" id="WP_110290634.1">
    <property type="nucleotide sequence ID" value="NZ_QICS01000002.1"/>
</dbReference>
<dbReference type="EMBL" id="QICS01000002">
    <property type="protein sequence ID" value="PXV93783.1"/>
    <property type="molecule type" value="Genomic_DNA"/>
</dbReference>
<dbReference type="NCBIfam" id="TIGR01603">
    <property type="entry name" value="maj_tail_phi13"/>
    <property type="match status" value="1"/>
</dbReference>
<sequence length="219" mass="23737">MGNKVKFNLCNAHYAPIKSGENGESTFGTPAALPGAVSISLDPNGEPESFYADGIEYYIINNNMGYDGDLELAMIPESFRTDILKEETDANKVLVENCNSETGSFSLLFEFDGDVKKIRHVLYNCSASRPKIESKTNEESKEVQTETLTIKARPLASGYVKAKTGDSTTQAVYDKWYEAVYMPASSPAVEAAQASALSAQTISRTAAATAEKESDTKKS</sequence>
<gene>
    <name evidence="1" type="ORF">C8E03_102558</name>
</gene>
<proteinExistence type="predicted"/>
<accession>A0A318EVL1</accession>
<dbReference type="Proteomes" id="UP000247523">
    <property type="component" value="Unassembled WGS sequence"/>
</dbReference>
<evidence type="ECO:0000313" key="2">
    <source>
        <dbReference type="Proteomes" id="UP000247523"/>
    </source>
</evidence>
<comment type="caution">
    <text evidence="1">The sequence shown here is derived from an EMBL/GenBank/DDBJ whole genome shotgun (WGS) entry which is preliminary data.</text>
</comment>
<evidence type="ECO:0000313" key="1">
    <source>
        <dbReference type="EMBL" id="PXV93783.1"/>
    </source>
</evidence>
<dbReference type="AlphaFoldDB" id="A0A318EVL1"/>